<dbReference type="Proteomes" id="UP000292085">
    <property type="component" value="Unassembled WGS sequence"/>
</dbReference>
<keyword evidence="5" id="KW-0804">Transcription</keyword>
<dbReference type="GO" id="GO:0016987">
    <property type="term" value="F:sigma factor activity"/>
    <property type="evidence" value="ECO:0007669"/>
    <property type="project" value="UniProtKB-KW"/>
</dbReference>
<dbReference type="Gene3D" id="1.10.1740.10">
    <property type="match status" value="1"/>
</dbReference>
<name>A0A4Q6Y135_9SPHN</name>
<keyword evidence="2" id="KW-0805">Transcription regulation</keyword>
<dbReference type="AlphaFoldDB" id="A0A4Q6Y135"/>
<dbReference type="GO" id="GO:0006352">
    <property type="term" value="P:DNA-templated transcription initiation"/>
    <property type="evidence" value="ECO:0007669"/>
    <property type="project" value="InterPro"/>
</dbReference>
<dbReference type="InterPro" id="IPR013249">
    <property type="entry name" value="RNA_pol_sigma70_r4_t2"/>
</dbReference>
<organism evidence="9 10">
    <name type="scientific">Sphingomonas populi</name>
    <dbReference type="NCBI Taxonomy" id="2484750"/>
    <lineage>
        <taxon>Bacteria</taxon>
        <taxon>Pseudomonadati</taxon>
        <taxon>Pseudomonadota</taxon>
        <taxon>Alphaproteobacteria</taxon>
        <taxon>Sphingomonadales</taxon>
        <taxon>Sphingomonadaceae</taxon>
        <taxon>Sphingomonas</taxon>
    </lineage>
</organism>
<comment type="caution">
    <text evidence="9">The sequence shown here is derived from an EMBL/GenBank/DDBJ whole genome shotgun (WGS) entry which is preliminary data.</text>
</comment>
<dbReference type="Gene3D" id="1.10.10.10">
    <property type="entry name" value="Winged helix-like DNA-binding domain superfamily/Winged helix DNA-binding domain"/>
    <property type="match status" value="1"/>
</dbReference>
<dbReference type="PANTHER" id="PTHR43133">
    <property type="entry name" value="RNA POLYMERASE ECF-TYPE SIGMA FACTO"/>
    <property type="match status" value="1"/>
</dbReference>
<dbReference type="InterPro" id="IPR013325">
    <property type="entry name" value="RNA_pol_sigma_r2"/>
</dbReference>
<dbReference type="NCBIfam" id="TIGR02937">
    <property type="entry name" value="sigma70-ECF"/>
    <property type="match status" value="1"/>
</dbReference>
<feature type="domain" description="RNA polymerase sigma-70 region 2" evidence="7">
    <location>
        <begin position="68"/>
        <end position="134"/>
    </location>
</feature>
<sequence>MARDARIGQSVGYGGSRIGSAGGASRGMGCPKRSSISTQTRRRVTAADPDLDRVAAARAGDRAAFESLLRHHYDRIHGLAWQLTGSRADADDVAQEVCCTLVEKIGDFRGEAKFSTWLCAIVFNAVRDARRRRRAFAGLTGRLAVLAGLARGPDGRDLHDAMWLKSAISGLKPALRDTVVLVAGQQLSHAEAAAILGVAEATVSWRMHEVRRLLAGRA</sequence>
<dbReference type="InterPro" id="IPR014284">
    <property type="entry name" value="RNA_pol_sigma-70_dom"/>
</dbReference>
<evidence type="ECO:0000259" key="7">
    <source>
        <dbReference type="Pfam" id="PF04542"/>
    </source>
</evidence>
<comment type="similarity">
    <text evidence="1">Belongs to the sigma-70 factor family. ECF subfamily.</text>
</comment>
<keyword evidence="3" id="KW-0731">Sigma factor</keyword>
<protein>
    <submittedName>
        <fullName evidence="9">Sigma-70 family RNA polymerase sigma factor</fullName>
    </submittedName>
</protein>
<evidence type="ECO:0000256" key="4">
    <source>
        <dbReference type="ARBA" id="ARBA00023125"/>
    </source>
</evidence>
<dbReference type="InterPro" id="IPR007627">
    <property type="entry name" value="RNA_pol_sigma70_r2"/>
</dbReference>
<evidence type="ECO:0000256" key="5">
    <source>
        <dbReference type="ARBA" id="ARBA00023163"/>
    </source>
</evidence>
<evidence type="ECO:0000256" key="6">
    <source>
        <dbReference type="SAM" id="MobiDB-lite"/>
    </source>
</evidence>
<evidence type="ECO:0000313" key="10">
    <source>
        <dbReference type="Proteomes" id="UP000292085"/>
    </source>
</evidence>
<evidence type="ECO:0000259" key="8">
    <source>
        <dbReference type="Pfam" id="PF08281"/>
    </source>
</evidence>
<dbReference type="PANTHER" id="PTHR43133:SF8">
    <property type="entry name" value="RNA POLYMERASE SIGMA FACTOR HI_1459-RELATED"/>
    <property type="match status" value="1"/>
</dbReference>
<dbReference type="InterPro" id="IPR036388">
    <property type="entry name" value="WH-like_DNA-bd_sf"/>
</dbReference>
<keyword evidence="4" id="KW-0238">DNA-binding</keyword>
<feature type="domain" description="RNA polymerase sigma factor 70 region 4 type 2" evidence="8">
    <location>
        <begin position="162"/>
        <end position="213"/>
    </location>
</feature>
<evidence type="ECO:0000256" key="3">
    <source>
        <dbReference type="ARBA" id="ARBA00023082"/>
    </source>
</evidence>
<proteinExistence type="inferred from homology"/>
<dbReference type="EMBL" id="SGIS01000003">
    <property type="protein sequence ID" value="RZF65991.1"/>
    <property type="molecule type" value="Genomic_DNA"/>
</dbReference>
<gene>
    <name evidence="9" type="ORF">EWE75_03085</name>
</gene>
<dbReference type="GO" id="GO:0003677">
    <property type="term" value="F:DNA binding"/>
    <property type="evidence" value="ECO:0007669"/>
    <property type="project" value="UniProtKB-KW"/>
</dbReference>
<dbReference type="OrthoDB" id="9780326at2"/>
<reference evidence="9 10" key="1">
    <citation type="submission" date="2019-02" db="EMBL/GenBank/DDBJ databases">
        <authorList>
            <person name="Li Y."/>
        </authorList>
    </citation>
    <scope>NUCLEOTIDE SEQUENCE [LARGE SCALE GENOMIC DNA]</scope>
    <source>
        <strain evidence="9 10">3-7</strain>
    </source>
</reference>
<dbReference type="SUPFAM" id="SSF88659">
    <property type="entry name" value="Sigma3 and sigma4 domains of RNA polymerase sigma factors"/>
    <property type="match status" value="1"/>
</dbReference>
<dbReference type="InterPro" id="IPR039425">
    <property type="entry name" value="RNA_pol_sigma-70-like"/>
</dbReference>
<evidence type="ECO:0000256" key="1">
    <source>
        <dbReference type="ARBA" id="ARBA00010641"/>
    </source>
</evidence>
<dbReference type="Pfam" id="PF08281">
    <property type="entry name" value="Sigma70_r4_2"/>
    <property type="match status" value="1"/>
</dbReference>
<dbReference type="Pfam" id="PF04542">
    <property type="entry name" value="Sigma70_r2"/>
    <property type="match status" value="1"/>
</dbReference>
<keyword evidence="10" id="KW-1185">Reference proteome</keyword>
<evidence type="ECO:0000256" key="2">
    <source>
        <dbReference type="ARBA" id="ARBA00023015"/>
    </source>
</evidence>
<feature type="region of interest" description="Disordered" evidence="6">
    <location>
        <begin position="18"/>
        <end position="43"/>
    </location>
</feature>
<evidence type="ECO:0000313" key="9">
    <source>
        <dbReference type="EMBL" id="RZF65991.1"/>
    </source>
</evidence>
<accession>A0A4Q6Y135</accession>
<dbReference type="SUPFAM" id="SSF88946">
    <property type="entry name" value="Sigma2 domain of RNA polymerase sigma factors"/>
    <property type="match status" value="1"/>
</dbReference>
<dbReference type="InterPro" id="IPR013324">
    <property type="entry name" value="RNA_pol_sigma_r3/r4-like"/>
</dbReference>